<dbReference type="AlphaFoldDB" id="A0A447RZK1"/>
<proteinExistence type="predicted"/>
<protein>
    <submittedName>
        <fullName evidence="2">3-isopropylmalate dehydratase large subunit</fullName>
        <ecNumber evidence="2">4.2.1.33</ecNumber>
    </submittedName>
</protein>
<evidence type="ECO:0000313" key="3">
    <source>
        <dbReference type="Proteomes" id="UP000282433"/>
    </source>
</evidence>
<dbReference type="GO" id="GO:0003861">
    <property type="term" value="F:3-isopropylmalate dehydratase activity"/>
    <property type="evidence" value="ECO:0007669"/>
    <property type="project" value="UniProtKB-EC"/>
</dbReference>
<dbReference type="InterPro" id="IPR001030">
    <property type="entry name" value="Acoase/IPM_deHydtase_lsu_aba"/>
</dbReference>
<dbReference type="Pfam" id="PF00330">
    <property type="entry name" value="Aconitase"/>
    <property type="match status" value="1"/>
</dbReference>
<dbReference type="EC" id="4.2.1.33" evidence="2"/>
<name>A0A447RZK1_KLEPN</name>
<evidence type="ECO:0000313" key="2">
    <source>
        <dbReference type="EMBL" id="VEB05217.1"/>
    </source>
</evidence>
<keyword evidence="2" id="KW-0456">Lyase</keyword>
<dbReference type="SUPFAM" id="SSF53732">
    <property type="entry name" value="Aconitase iron-sulfur domain"/>
    <property type="match status" value="1"/>
</dbReference>
<dbReference type="InterPro" id="IPR036008">
    <property type="entry name" value="Aconitase_4Fe-4S_dom"/>
</dbReference>
<accession>A0A447RZK1</accession>
<sequence>MVTLQAAEIAPQVTWGTNPGQVISVTDNIPDPASFSDPVERASAEKALGLYGAEIRDPADGSRYR</sequence>
<dbReference type="EMBL" id="LR134162">
    <property type="protein sequence ID" value="VEB05217.1"/>
    <property type="molecule type" value="Genomic_DNA"/>
</dbReference>
<organism evidence="2 3">
    <name type="scientific">Klebsiella pneumoniae</name>
    <dbReference type="NCBI Taxonomy" id="573"/>
    <lineage>
        <taxon>Bacteria</taxon>
        <taxon>Pseudomonadati</taxon>
        <taxon>Pseudomonadota</taxon>
        <taxon>Gammaproteobacteria</taxon>
        <taxon>Enterobacterales</taxon>
        <taxon>Enterobacteriaceae</taxon>
        <taxon>Klebsiella/Raoultella group</taxon>
        <taxon>Klebsiella</taxon>
        <taxon>Klebsiella pneumoniae complex</taxon>
    </lineage>
</organism>
<evidence type="ECO:0000259" key="1">
    <source>
        <dbReference type="Pfam" id="PF00330"/>
    </source>
</evidence>
<reference evidence="2 3" key="1">
    <citation type="submission" date="2018-12" db="EMBL/GenBank/DDBJ databases">
        <authorList>
            <consortium name="Pathogen Informatics"/>
        </authorList>
    </citation>
    <scope>NUCLEOTIDE SEQUENCE [LARGE SCALE GENOMIC DNA]</scope>
    <source>
        <strain evidence="2 3">NCTC13635</strain>
    </source>
</reference>
<gene>
    <name evidence="2" type="primary">leuC_2</name>
    <name evidence="2" type="ORF">NCTC13635_05060</name>
</gene>
<dbReference type="Proteomes" id="UP000282433">
    <property type="component" value="Chromosome"/>
</dbReference>
<feature type="domain" description="Aconitase/3-isopropylmalate dehydratase large subunit alpha/beta/alpha" evidence="1">
    <location>
        <begin position="2"/>
        <end position="52"/>
    </location>
</feature>